<dbReference type="InterPro" id="IPR050748">
    <property type="entry name" value="Glycosyltrans_8_dom-fam"/>
</dbReference>
<dbReference type="EMBL" id="AYZF01000017">
    <property type="protein sequence ID" value="KRN05629.1"/>
    <property type="molecule type" value="Genomic_DNA"/>
</dbReference>
<evidence type="ECO:0000256" key="1">
    <source>
        <dbReference type="ARBA" id="ARBA00022676"/>
    </source>
</evidence>
<organism evidence="4 5">
    <name type="scientific">Liquorilactobacillus sucicola DSM 21376 = JCM 15457</name>
    <dbReference type="NCBI Taxonomy" id="1423806"/>
    <lineage>
        <taxon>Bacteria</taxon>
        <taxon>Bacillati</taxon>
        <taxon>Bacillota</taxon>
        <taxon>Bacilli</taxon>
        <taxon>Lactobacillales</taxon>
        <taxon>Lactobacillaceae</taxon>
        <taxon>Liquorilactobacillus</taxon>
    </lineage>
</organism>
<dbReference type="InterPro" id="IPR029044">
    <property type="entry name" value="Nucleotide-diphossugar_trans"/>
</dbReference>
<dbReference type="Gene3D" id="3.90.550.10">
    <property type="entry name" value="Spore Coat Polysaccharide Biosynthesis Protein SpsA, Chain A"/>
    <property type="match status" value="1"/>
</dbReference>
<dbReference type="GO" id="GO:0016757">
    <property type="term" value="F:glycosyltransferase activity"/>
    <property type="evidence" value="ECO:0007669"/>
    <property type="project" value="UniProtKB-KW"/>
</dbReference>
<reference evidence="4 5" key="1">
    <citation type="journal article" date="2015" name="Genome Announc.">
        <title>Expanding the biotechnology potential of lactobacilli through comparative genomics of 213 strains and associated genera.</title>
        <authorList>
            <person name="Sun Z."/>
            <person name="Harris H.M."/>
            <person name="McCann A."/>
            <person name="Guo C."/>
            <person name="Argimon S."/>
            <person name="Zhang W."/>
            <person name="Yang X."/>
            <person name="Jeffery I.B."/>
            <person name="Cooney J.C."/>
            <person name="Kagawa T.F."/>
            <person name="Liu W."/>
            <person name="Song Y."/>
            <person name="Salvetti E."/>
            <person name="Wrobel A."/>
            <person name="Rasinkangas P."/>
            <person name="Parkhill J."/>
            <person name="Rea M.C."/>
            <person name="O'Sullivan O."/>
            <person name="Ritari J."/>
            <person name="Douillard F.P."/>
            <person name="Paul Ross R."/>
            <person name="Yang R."/>
            <person name="Briner A.E."/>
            <person name="Felis G.E."/>
            <person name="de Vos W.M."/>
            <person name="Barrangou R."/>
            <person name="Klaenhammer T.R."/>
            <person name="Caufield P.W."/>
            <person name="Cui Y."/>
            <person name="Zhang H."/>
            <person name="O'Toole P.W."/>
        </authorList>
    </citation>
    <scope>NUCLEOTIDE SEQUENCE [LARGE SCALE GENOMIC DNA]</scope>
    <source>
        <strain evidence="4 5">DSM 21376</strain>
    </source>
</reference>
<dbReference type="GO" id="GO:0046872">
    <property type="term" value="F:metal ion binding"/>
    <property type="evidence" value="ECO:0007669"/>
    <property type="project" value="UniProtKB-KW"/>
</dbReference>
<dbReference type="STRING" id="1423806.FD15_GL002192"/>
<keyword evidence="2 4" id="KW-0808">Transferase</keyword>
<dbReference type="eggNOG" id="COG1442">
    <property type="taxonomic scope" value="Bacteria"/>
</dbReference>
<dbReference type="AlphaFoldDB" id="A0A023CV99"/>
<dbReference type="SUPFAM" id="SSF53448">
    <property type="entry name" value="Nucleotide-diphospho-sugar transferases"/>
    <property type="match status" value="1"/>
</dbReference>
<keyword evidence="1" id="KW-0328">Glycosyltransferase</keyword>
<evidence type="ECO:0000256" key="2">
    <source>
        <dbReference type="ARBA" id="ARBA00022679"/>
    </source>
</evidence>
<keyword evidence="3" id="KW-0479">Metal-binding</keyword>
<keyword evidence="5" id="KW-1185">Reference proteome</keyword>
<dbReference type="PANTHER" id="PTHR13778">
    <property type="entry name" value="GLYCOSYLTRANSFERASE 8 DOMAIN-CONTAINING PROTEIN"/>
    <property type="match status" value="1"/>
</dbReference>
<dbReference type="PATRIC" id="fig|1423806.3.peg.2239"/>
<protein>
    <submittedName>
        <fullName evidence="4">Exopolysaccharide glycosyltransferase</fullName>
    </submittedName>
</protein>
<accession>A0A023CV99</accession>
<sequence>METINLLFSIDNNFFEQLKTTLFSIRVNTPHTFFRVFVLQKQKFDWDNAFRKFCATLNMRYEPLIIGSNGFKHAPISKRYPETIYYRLLAQDYLPEDVQKILYLDADILCINDISPLYALEIKHYLYAAASHSQLTNLTTVVNKVRLQNYEVEQYYNSGVLLINVARTRKQIKRRDIYRFIYKKRSTLLLPDQDILNSLYGSQIYPIPDQIYNFDARKSLTYEMLSNGTWDLNWIIKNTVFLHFCGKEKPWEENNKGKFTALYKHYAHLASRNSTTD</sequence>
<dbReference type="InterPro" id="IPR002495">
    <property type="entry name" value="Glyco_trans_8"/>
</dbReference>
<dbReference type="Proteomes" id="UP000050961">
    <property type="component" value="Unassembled WGS sequence"/>
</dbReference>
<gene>
    <name evidence="4" type="ORF">FD15_GL002192</name>
</gene>
<comment type="caution">
    <text evidence="4">The sequence shown here is derived from an EMBL/GenBank/DDBJ whole genome shotgun (WGS) entry which is preliminary data.</text>
</comment>
<dbReference type="CDD" id="cd04194">
    <property type="entry name" value="GT8_A4GalT_like"/>
    <property type="match status" value="1"/>
</dbReference>
<evidence type="ECO:0000313" key="4">
    <source>
        <dbReference type="EMBL" id="KRN05629.1"/>
    </source>
</evidence>
<dbReference type="PANTHER" id="PTHR13778:SF47">
    <property type="entry name" value="LIPOPOLYSACCHARIDE 1,3-GALACTOSYLTRANSFERASE"/>
    <property type="match status" value="1"/>
</dbReference>
<proteinExistence type="predicted"/>
<evidence type="ECO:0000313" key="5">
    <source>
        <dbReference type="Proteomes" id="UP000050961"/>
    </source>
</evidence>
<dbReference type="Pfam" id="PF01501">
    <property type="entry name" value="Glyco_transf_8"/>
    <property type="match status" value="1"/>
</dbReference>
<evidence type="ECO:0000256" key="3">
    <source>
        <dbReference type="ARBA" id="ARBA00022723"/>
    </source>
</evidence>
<name>A0A023CV99_9LACO</name>